<accession>A0A1H5PH84</accession>
<organism evidence="1 2">
    <name type="scientific">Arthrobacter alpinus</name>
    <dbReference type="NCBI Taxonomy" id="656366"/>
    <lineage>
        <taxon>Bacteria</taxon>
        <taxon>Bacillati</taxon>
        <taxon>Actinomycetota</taxon>
        <taxon>Actinomycetes</taxon>
        <taxon>Micrococcales</taxon>
        <taxon>Micrococcaceae</taxon>
        <taxon>Arthrobacter</taxon>
    </lineage>
</organism>
<evidence type="ECO:0000313" key="2">
    <source>
        <dbReference type="Proteomes" id="UP000182725"/>
    </source>
</evidence>
<dbReference type="Proteomes" id="UP000182725">
    <property type="component" value="Unassembled WGS sequence"/>
</dbReference>
<gene>
    <name evidence="1" type="ORF">SAMN04489740_4317</name>
</gene>
<reference evidence="1 2" key="1">
    <citation type="submission" date="2016-10" db="EMBL/GenBank/DDBJ databases">
        <authorList>
            <person name="de Groot N.N."/>
        </authorList>
    </citation>
    <scope>NUCLEOTIDE SEQUENCE [LARGE SCALE GENOMIC DNA]</scope>
    <source>
        <strain evidence="1 2">DSM 22274</strain>
    </source>
</reference>
<dbReference type="EMBL" id="FNTV01000002">
    <property type="protein sequence ID" value="SEF13014.1"/>
    <property type="molecule type" value="Genomic_DNA"/>
</dbReference>
<proteinExistence type="predicted"/>
<name>A0A1H5PH84_9MICC</name>
<evidence type="ECO:0000313" key="1">
    <source>
        <dbReference type="EMBL" id="SEF13014.1"/>
    </source>
</evidence>
<sequence>MQRRRIACSYIENPMTFSLGIASLSGTHGSPCRSPLSITTTPQDYVGM</sequence>
<protein>
    <submittedName>
        <fullName evidence="1">Uncharacterized protein</fullName>
    </submittedName>
</protein>
<dbReference type="AlphaFoldDB" id="A0A1H5PH84"/>